<reference evidence="2 3" key="1">
    <citation type="submission" date="2024-02" db="EMBL/GenBank/DDBJ databases">
        <title>De novo assembly and annotation of 12 fungi associated with fruit tree decline syndrome in Ontario, Canada.</title>
        <authorList>
            <person name="Sulman M."/>
            <person name="Ellouze W."/>
            <person name="Ilyukhin E."/>
        </authorList>
    </citation>
    <scope>NUCLEOTIDE SEQUENCE [LARGE SCALE GENOMIC DNA]</scope>
    <source>
        <strain evidence="2 3">M169</strain>
    </source>
</reference>
<protein>
    <submittedName>
        <fullName evidence="2">Uncharacterized protein</fullName>
    </submittedName>
</protein>
<evidence type="ECO:0000256" key="1">
    <source>
        <dbReference type="SAM" id="MobiDB-lite"/>
    </source>
</evidence>
<evidence type="ECO:0000313" key="2">
    <source>
        <dbReference type="EMBL" id="KAK7709991.1"/>
    </source>
</evidence>
<organism evidence="2 3">
    <name type="scientific">Diaporthe eres</name>
    <name type="common">Phomopsis oblonga</name>
    <dbReference type="NCBI Taxonomy" id="83184"/>
    <lineage>
        <taxon>Eukaryota</taxon>
        <taxon>Fungi</taxon>
        <taxon>Dikarya</taxon>
        <taxon>Ascomycota</taxon>
        <taxon>Pezizomycotina</taxon>
        <taxon>Sordariomycetes</taxon>
        <taxon>Sordariomycetidae</taxon>
        <taxon>Diaporthales</taxon>
        <taxon>Diaporthaceae</taxon>
        <taxon>Diaporthe</taxon>
        <taxon>Diaporthe eres species complex</taxon>
    </lineage>
</organism>
<feature type="compositionally biased region" description="Basic and acidic residues" evidence="1">
    <location>
        <begin position="164"/>
        <end position="174"/>
    </location>
</feature>
<keyword evidence="3" id="KW-1185">Reference proteome</keyword>
<name>A0ABR1NPF3_DIAER</name>
<evidence type="ECO:0000313" key="3">
    <source>
        <dbReference type="Proteomes" id="UP001430848"/>
    </source>
</evidence>
<feature type="compositionally biased region" description="Acidic residues" evidence="1">
    <location>
        <begin position="134"/>
        <end position="143"/>
    </location>
</feature>
<feature type="region of interest" description="Disordered" evidence="1">
    <location>
        <begin position="133"/>
        <end position="174"/>
    </location>
</feature>
<sequence length="174" mass="19733">MAEVYRDPGLLDLLSKKSDLADKLIQQYGALDNARNLNPDCHRDYQVLYEKHKDELGHLSWKKYDAEYKAYWKTQQPESTELPEHQTPAAGQSELDIILNAQDREGARTSINVEQLVKEEALATAAMLELAASLDEEEADNELDAVQSRQADELPTTKSHGWFGKRDIARHAAR</sequence>
<accession>A0ABR1NPF3</accession>
<gene>
    <name evidence="2" type="ORF">SLS63_013092</name>
</gene>
<dbReference type="Proteomes" id="UP001430848">
    <property type="component" value="Unassembled WGS sequence"/>
</dbReference>
<comment type="caution">
    <text evidence="2">The sequence shown here is derived from an EMBL/GenBank/DDBJ whole genome shotgun (WGS) entry which is preliminary data.</text>
</comment>
<dbReference type="EMBL" id="JAKNSF020000163">
    <property type="protein sequence ID" value="KAK7709991.1"/>
    <property type="molecule type" value="Genomic_DNA"/>
</dbReference>
<proteinExistence type="predicted"/>